<proteinExistence type="predicted"/>
<sequence length="585" mass="66859">MSNSTLYKTFYNFLLESPPAHITAFSVIYQVVEDDTWNSKDDLRQAVHQAVTKLKGGYDKNSEKYQKLDEISLKFDDAYEGVCSLKNIRKSNQEDELTPNEIETNLRSLKTNLASSEAPYAQHFRKYLKKKKNTSNLSWEVPLASQVICADSEMVKLLEKEDVEAYNFFMDPAERMKVATPSVIKNKCDEFVNNFMDSITDISDNRFSHDKSWKESDENLAKVTTDILEILRDVWKNPAFGQKLAKSQSEGTYMTNVIVPLIRASLKDLPIGKSGYISIAERESIAKSSRIVCDKQKKDDDEVKLWREMNDGMYWAHKGCKPDKDNFGIIGIQVRGIEMRLNTIVRGVDEIDRLYNLFTVEIPIQPTDEDIVFRFVEALLTLRNILHVNISLLFYAPPISSSSNTENSSTVSSPRREEEKIRTRKNSPNFYDDCIEQLKDVGNLISRTVACEALNEQYDDAECNPYRYTKIPSSINPSHNPITYKYESADIYTEDPTFIGFQSKPKTFNNNDTCLNILDFRTICCNRQVSVTVSHSVFPQTHLYVDGKMFSEQEQTDLDQFILYGGCQSDSSKLSKDGHGKIAPS</sequence>
<feature type="non-terminal residue" evidence="2">
    <location>
        <position position="585"/>
    </location>
</feature>
<evidence type="ECO:0000313" key="3">
    <source>
        <dbReference type="Proteomes" id="UP000789759"/>
    </source>
</evidence>
<feature type="region of interest" description="Disordered" evidence="1">
    <location>
        <begin position="400"/>
        <end position="423"/>
    </location>
</feature>
<reference evidence="2" key="1">
    <citation type="submission" date="2021-06" db="EMBL/GenBank/DDBJ databases">
        <authorList>
            <person name="Kallberg Y."/>
            <person name="Tangrot J."/>
            <person name="Rosling A."/>
        </authorList>
    </citation>
    <scope>NUCLEOTIDE SEQUENCE</scope>
    <source>
        <strain evidence="2">FL966</strain>
    </source>
</reference>
<accession>A0A9N9GS82</accession>
<evidence type="ECO:0000256" key="1">
    <source>
        <dbReference type="SAM" id="MobiDB-lite"/>
    </source>
</evidence>
<protein>
    <submittedName>
        <fullName evidence="2">1013_t:CDS:1</fullName>
    </submittedName>
</protein>
<feature type="compositionally biased region" description="Low complexity" evidence="1">
    <location>
        <begin position="400"/>
        <end position="413"/>
    </location>
</feature>
<dbReference type="OrthoDB" id="2442738at2759"/>
<keyword evidence="3" id="KW-1185">Reference proteome</keyword>
<comment type="caution">
    <text evidence="2">The sequence shown here is derived from an EMBL/GenBank/DDBJ whole genome shotgun (WGS) entry which is preliminary data.</text>
</comment>
<dbReference type="Proteomes" id="UP000789759">
    <property type="component" value="Unassembled WGS sequence"/>
</dbReference>
<organism evidence="2 3">
    <name type="scientific">Cetraspora pellucida</name>
    <dbReference type="NCBI Taxonomy" id="1433469"/>
    <lineage>
        <taxon>Eukaryota</taxon>
        <taxon>Fungi</taxon>
        <taxon>Fungi incertae sedis</taxon>
        <taxon>Mucoromycota</taxon>
        <taxon>Glomeromycotina</taxon>
        <taxon>Glomeromycetes</taxon>
        <taxon>Diversisporales</taxon>
        <taxon>Gigasporaceae</taxon>
        <taxon>Cetraspora</taxon>
    </lineage>
</organism>
<dbReference type="AlphaFoldDB" id="A0A9N9GS82"/>
<dbReference type="EMBL" id="CAJVQA010005894">
    <property type="protein sequence ID" value="CAG8630087.1"/>
    <property type="molecule type" value="Genomic_DNA"/>
</dbReference>
<evidence type="ECO:0000313" key="2">
    <source>
        <dbReference type="EMBL" id="CAG8630087.1"/>
    </source>
</evidence>
<gene>
    <name evidence="2" type="ORF">CPELLU_LOCUS8343</name>
</gene>
<name>A0A9N9GS82_9GLOM</name>